<dbReference type="WBParaSite" id="PS1159_v2.g984.t1">
    <property type="protein sequence ID" value="PS1159_v2.g984.t1"/>
    <property type="gene ID" value="PS1159_v2.g984"/>
</dbReference>
<dbReference type="Proteomes" id="UP000887580">
    <property type="component" value="Unplaced"/>
</dbReference>
<sequence>MLDLQIQYANSKNDCILIKTISNSDKRHRKSRCKRREEEVKANNANNLATESVKTRQIQSSKEFGAGTGTETCRKTLDARSLDRDRPLSRMQLQRFEEFTRDAVKLGVKGILDEYATHLKPYVPPDVTRTAFDANPKKNRYADVVCADGSRVVLRNHTTDYIHANFVRGDPLINTFICTQGPMQDSVKDFWKMVSQEQVGNIIMLCDTVEQGKEKCQQYWPREQGCALEFPGIQVRNIKIDNSDTTTLVSTLEVSVDKEKKFTLKHHHWRT</sequence>
<reference evidence="2" key="1">
    <citation type="submission" date="2022-11" db="UniProtKB">
        <authorList>
            <consortium name="WormBaseParasite"/>
        </authorList>
    </citation>
    <scope>IDENTIFICATION</scope>
</reference>
<evidence type="ECO:0000313" key="1">
    <source>
        <dbReference type="Proteomes" id="UP000887580"/>
    </source>
</evidence>
<accession>A0AC35GY98</accession>
<name>A0AC35GY98_9BILA</name>
<proteinExistence type="predicted"/>
<protein>
    <submittedName>
        <fullName evidence="2">Tyrosine-protein phosphatase domain-containing protein</fullName>
    </submittedName>
</protein>
<organism evidence="1 2">
    <name type="scientific">Panagrolaimus sp. PS1159</name>
    <dbReference type="NCBI Taxonomy" id="55785"/>
    <lineage>
        <taxon>Eukaryota</taxon>
        <taxon>Metazoa</taxon>
        <taxon>Ecdysozoa</taxon>
        <taxon>Nematoda</taxon>
        <taxon>Chromadorea</taxon>
        <taxon>Rhabditida</taxon>
        <taxon>Tylenchina</taxon>
        <taxon>Panagrolaimomorpha</taxon>
        <taxon>Panagrolaimoidea</taxon>
        <taxon>Panagrolaimidae</taxon>
        <taxon>Panagrolaimus</taxon>
    </lineage>
</organism>
<evidence type="ECO:0000313" key="2">
    <source>
        <dbReference type="WBParaSite" id="PS1159_v2.g984.t1"/>
    </source>
</evidence>